<keyword evidence="1" id="KW-0694">RNA-binding</keyword>
<evidence type="ECO:0000313" key="4">
    <source>
        <dbReference type="Proteomes" id="UP000186922"/>
    </source>
</evidence>
<comment type="similarity">
    <text evidence="1">Belongs to the eukaryotic initiation factor 4E family.</text>
</comment>
<protein>
    <recommendedName>
        <fullName evidence="5">EIF-4F 25 kDa subunit</fullName>
    </recommendedName>
</protein>
<dbReference type="GO" id="GO:0003743">
    <property type="term" value="F:translation initiation factor activity"/>
    <property type="evidence" value="ECO:0007669"/>
    <property type="project" value="UniProtKB-KW"/>
</dbReference>
<dbReference type="PANTHER" id="PTHR11960">
    <property type="entry name" value="EUKARYOTIC TRANSLATION INITIATION FACTOR 4E RELATED"/>
    <property type="match status" value="1"/>
</dbReference>
<evidence type="ECO:0000313" key="3">
    <source>
        <dbReference type="EMBL" id="GAU96113.1"/>
    </source>
</evidence>
<name>A0A1D1VB61_RAMVA</name>
<dbReference type="GO" id="GO:0016281">
    <property type="term" value="C:eukaryotic translation initiation factor 4F complex"/>
    <property type="evidence" value="ECO:0007669"/>
    <property type="project" value="TreeGrafter"/>
</dbReference>
<evidence type="ECO:0000256" key="1">
    <source>
        <dbReference type="RuleBase" id="RU004374"/>
    </source>
</evidence>
<feature type="region of interest" description="Disordered" evidence="2">
    <location>
        <begin position="1"/>
        <end position="77"/>
    </location>
</feature>
<dbReference type="InterPro" id="IPR001040">
    <property type="entry name" value="TIF_eIF_4E"/>
</dbReference>
<dbReference type="Pfam" id="PF01652">
    <property type="entry name" value="IF4E"/>
    <property type="match status" value="1"/>
</dbReference>
<keyword evidence="1" id="KW-0648">Protein biosynthesis</keyword>
<dbReference type="Proteomes" id="UP000186922">
    <property type="component" value="Unassembled WGS sequence"/>
</dbReference>
<evidence type="ECO:0008006" key="5">
    <source>
        <dbReference type="Google" id="ProtNLM"/>
    </source>
</evidence>
<dbReference type="Gene3D" id="3.30.760.10">
    <property type="entry name" value="RNA Cap, Translation Initiation Factor Eif4e"/>
    <property type="match status" value="1"/>
</dbReference>
<keyword evidence="1" id="KW-0396">Initiation factor</keyword>
<keyword evidence="4" id="KW-1185">Reference proteome</keyword>
<feature type="region of interest" description="Disordered" evidence="2">
    <location>
        <begin position="112"/>
        <end position="148"/>
    </location>
</feature>
<dbReference type="SUPFAM" id="SSF55418">
    <property type="entry name" value="eIF4e-like"/>
    <property type="match status" value="1"/>
</dbReference>
<proteinExistence type="inferred from homology"/>
<feature type="compositionally biased region" description="Polar residues" evidence="2">
    <location>
        <begin position="45"/>
        <end position="58"/>
    </location>
</feature>
<dbReference type="EMBL" id="BDGG01000003">
    <property type="protein sequence ID" value="GAU96113.1"/>
    <property type="molecule type" value="Genomic_DNA"/>
</dbReference>
<gene>
    <name evidence="3" type="primary">RvY_07603-1</name>
    <name evidence="3" type="synonym">RvY_07603.1</name>
    <name evidence="3" type="ORF">RvY_07603</name>
</gene>
<dbReference type="STRING" id="947166.A0A1D1VB61"/>
<sequence>MGRKGTRRQNRRGSGQNQQKEVIQVTESPVMLPEEQGSAEKASKSPLNATQDESQQQEVLRHPPALPAQLTEPEKTQTSEMIADILVSSQSSSRSTEQTVVAKAAHSGLVPANTVLNPRPGPFQQIPVVPSDSSRSEGDQNTPQGPHPLETFWTCYYTDPDVPKHMWKLAVKEVHTFRSVEEFWSVFNHLTPPTNLKMRSDLSWFRWVDENQVRPEWENPRNKQGGCWKVVFLQNPKDINFDAAYKEVLMLLIGEQFGNCSEIVNGMVAQTRGMDDVRLQVWTSTTDETSNRPIARRIIKALRDQKIEVMMEFHDFGKPQRLLHKER</sequence>
<dbReference type="OrthoDB" id="590761at2759"/>
<feature type="compositionally biased region" description="Basic residues" evidence="2">
    <location>
        <begin position="1"/>
        <end position="11"/>
    </location>
</feature>
<reference evidence="3 4" key="1">
    <citation type="journal article" date="2016" name="Nat. Commun.">
        <title>Extremotolerant tardigrade genome and improved radiotolerance of human cultured cells by tardigrade-unique protein.</title>
        <authorList>
            <person name="Hashimoto T."/>
            <person name="Horikawa D.D."/>
            <person name="Saito Y."/>
            <person name="Kuwahara H."/>
            <person name="Kozuka-Hata H."/>
            <person name="Shin-I T."/>
            <person name="Minakuchi Y."/>
            <person name="Ohishi K."/>
            <person name="Motoyama A."/>
            <person name="Aizu T."/>
            <person name="Enomoto A."/>
            <person name="Kondo K."/>
            <person name="Tanaka S."/>
            <person name="Hara Y."/>
            <person name="Koshikawa S."/>
            <person name="Sagara H."/>
            <person name="Miura T."/>
            <person name="Yokobori S."/>
            <person name="Miyagawa K."/>
            <person name="Suzuki Y."/>
            <person name="Kubo T."/>
            <person name="Oyama M."/>
            <person name="Kohara Y."/>
            <person name="Fujiyama A."/>
            <person name="Arakawa K."/>
            <person name="Katayama T."/>
            <person name="Toyoda A."/>
            <person name="Kunieda T."/>
        </authorList>
    </citation>
    <scope>NUCLEOTIDE SEQUENCE [LARGE SCALE GENOMIC DNA]</scope>
    <source>
        <strain evidence="3 4">YOKOZUNA-1</strain>
    </source>
</reference>
<comment type="caution">
    <text evidence="3">The sequence shown here is derived from an EMBL/GenBank/DDBJ whole genome shotgun (WGS) entry which is preliminary data.</text>
</comment>
<evidence type="ECO:0000256" key="2">
    <source>
        <dbReference type="SAM" id="MobiDB-lite"/>
    </source>
</evidence>
<dbReference type="GO" id="GO:0000340">
    <property type="term" value="F:RNA 7-methylguanosine cap binding"/>
    <property type="evidence" value="ECO:0007669"/>
    <property type="project" value="TreeGrafter"/>
</dbReference>
<dbReference type="InterPro" id="IPR023398">
    <property type="entry name" value="TIF_eIF4e-like"/>
</dbReference>
<accession>A0A1D1VB61</accession>
<organism evidence="3 4">
    <name type="scientific">Ramazzottius varieornatus</name>
    <name type="common">Water bear</name>
    <name type="synonym">Tardigrade</name>
    <dbReference type="NCBI Taxonomy" id="947166"/>
    <lineage>
        <taxon>Eukaryota</taxon>
        <taxon>Metazoa</taxon>
        <taxon>Ecdysozoa</taxon>
        <taxon>Tardigrada</taxon>
        <taxon>Eutardigrada</taxon>
        <taxon>Parachela</taxon>
        <taxon>Hypsibioidea</taxon>
        <taxon>Ramazzottiidae</taxon>
        <taxon>Ramazzottius</taxon>
    </lineage>
</organism>
<dbReference type="AlphaFoldDB" id="A0A1D1VB61"/>